<reference evidence="2" key="1">
    <citation type="journal article" date="2019" name="MBio">
        <title>Virus Genomes from Deep Sea Sediments Expand the Ocean Megavirome and Support Independent Origins of Viral Gigantism.</title>
        <authorList>
            <person name="Backstrom D."/>
            <person name="Yutin N."/>
            <person name="Jorgensen S.L."/>
            <person name="Dharamshi J."/>
            <person name="Homa F."/>
            <person name="Zaremba-Niedwiedzka K."/>
            <person name="Spang A."/>
            <person name="Wolf Y.I."/>
            <person name="Koonin E.V."/>
            <person name="Ettema T.J."/>
        </authorList>
    </citation>
    <scope>NUCLEOTIDE SEQUENCE</scope>
</reference>
<evidence type="ECO:0000259" key="1">
    <source>
        <dbReference type="Pfam" id="PF04230"/>
    </source>
</evidence>
<proteinExistence type="predicted"/>
<dbReference type="EMBL" id="MK500546">
    <property type="protein sequence ID" value="QBK91556.1"/>
    <property type="molecule type" value="Genomic_DNA"/>
</dbReference>
<feature type="domain" description="Polysaccharide pyruvyl transferase" evidence="1">
    <location>
        <begin position="21"/>
        <end position="222"/>
    </location>
</feature>
<sequence length="255" mass="29977">MKNLCKLYRDKKVLVLIPGGNLGDGMIYAGARILFKKFNIIYNEITRSRFVNMKGRWDTLFIYGCGGYCKSFHSMTDPIILEKMKMFRNVFILPSSFDCTEPKVKSFIKKIPNHVTIYCREKYSFDQIKAIRKSDVFLDHDTAIHIDWKNIKTPGKGILNAFRTDRESIYSIVPENNKDVSLLVRGWKSWYQWKLMVDEINRYEEVHTDRTHVSLAAAFLGKITHVYPDNYHKVKGIYEYTLAKFPNVKFHEFNC</sequence>
<gene>
    <name evidence="2" type="ORF">LCPAC302_01760</name>
</gene>
<dbReference type="Pfam" id="PF04230">
    <property type="entry name" value="PS_pyruv_trans"/>
    <property type="match status" value="1"/>
</dbReference>
<dbReference type="InterPro" id="IPR007345">
    <property type="entry name" value="Polysacch_pyruvyl_Trfase"/>
</dbReference>
<evidence type="ECO:0000313" key="2">
    <source>
        <dbReference type="EMBL" id="QBK91556.1"/>
    </source>
</evidence>
<organism evidence="2">
    <name type="scientific">Pithovirus LCPAC302</name>
    <dbReference type="NCBI Taxonomy" id="2506593"/>
    <lineage>
        <taxon>Viruses</taxon>
        <taxon>Pithoviruses</taxon>
    </lineage>
</organism>
<protein>
    <recommendedName>
        <fullName evidence="1">Polysaccharide pyruvyl transferase domain-containing protein</fullName>
    </recommendedName>
</protein>
<accession>A0A481Z7F8</accession>
<name>A0A481Z7F8_9VIRU</name>